<dbReference type="EMBL" id="JAXBLV010000178">
    <property type="protein sequence ID" value="MDY3560461.1"/>
    <property type="molecule type" value="Genomic_DNA"/>
</dbReference>
<evidence type="ECO:0000256" key="1">
    <source>
        <dbReference type="SAM" id="SignalP"/>
    </source>
</evidence>
<gene>
    <name evidence="2" type="ORF">R5W23_001695</name>
</gene>
<feature type="chain" id="PRO_5046786659" description="Lipoprotein" evidence="1">
    <location>
        <begin position="28"/>
        <end position="124"/>
    </location>
</feature>
<dbReference type="Proteomes" id="UP001272242">
    <property type="component" value="Unassembled WGS sequence"/>
</dbReference>
<evidence type="ECO:0008006" key="4">
    <source>
        <dbReference type="Google" id="ProtNLM"/>
    </source>
</evidence>
<dbReference type="RefSeq" id="WP_261184673.1">
    <property type="nucleotide sequence ID" value="NZ_JAXBLV010000178.1"/>
</dbReference>
<evidence type="ECO:0000313" key="2">
    <source>
        <dbReference type="EMBL" id="MDY3560461.1"/>
    </source>
</evidence>
<feature type="signal peptide" evidence="1">
    <location>
        <begin position="1"/>
        <end position="27"/>
    </location>
</feature>
<comment type="caution">
    <text evidence="2">The sequence shown here is derived from an EMBL/GenBank/DDBJ whole genome shotgun (WGS) entry which is preliminary data.</text>
</comment>
<reference evidence="3" key="1">
    <citation type="journal article" date="2023" name="Mar. Drugs">
        <title>Gemmata algarum, a Novel Planctomycete Isolated from an Algal Mat, Displays Antimicrobial Activity.</title>
        <authorList>
            <person name="Kumar G."/>
            <person name="Kallscheuer N."/>
            <person name="Kashif M."/>
            <person name="Ahamad S."/>
            <person name="Jagadeeshwari U."/>
            <person name="Pannikurungottu S."/>
            <person name="Haufschild T."/>
            <person name="Kabuu M."/>
            <person name="Sasikala C."/>
            <person name="Jogler C."/>
            <person name="Ramana C."/>
        </authorList>
    </citation>
    <scope>NUCLEOTIDE SEQUENCE [LARGE SCALE GENOMIC DNA]</scope>
    <source>
        <strain evidence="3">JC673</strain>
    </source>
</reference>
<organism evidence="2 3">
    <name type="scientific">Gemmata algarum</name>
    <dbReference type="NCBI Taxonomy" id="2975278"/>
    <lineage>
        <taxon>Bacteria</taxon>
        <taxon>Pseudomonadati</taxon>
        <taxon>Planctomycetota</taxon>
        <taxon>Planctomycetia</taxon>
        <taxon>Gemmatales</taxon>
        <taxon>Gemmataceae</taxon>
        <taxon>Gemmata</taxon>
    </lineage>
</organism>
<name>A0ABU5EZ65_9BACT</name>
<keyword evidence="3" id="KW-1185">Reference proteome</keyword>
<evidence type="ECO:0000313" key="3">
    <source>
        <dbReference type="Proteomes" id="UP001272242"/>
    </source>
</evidence>
<keyword evidence="1" id="KW-0732">Signal</keyword>
<proteinExistence type="predicted"/>
<protein>
    <recommendedName>
        <fullName evidence="4">Lipoprotein</fullName>
    </recommendedName>
</protein>
<accession>A0ABU5EZ65</accession>
<sequence>MFAIRSKLYALAAAVFVTATVATCADAGWVTIKNDTNKTLVVQEVTFVNGKALRGKPTKLLGGESFREFQNTAGEKSYEVYEATSPQRPVWSGKLNCKADTQSFSVVVAQGKVNVVPAPDPKKP</sequence>